<comment type="similarity">
    <text evidence="3">Belongs to the HPS/KGPDC family. HPS subfamily.</text>
</comment>
<dbReference type="GO" id="GO:0043801">
    <property type="term" value="F:hexulose-6-phosphate synthase activity"/>
    <property type="evidence" value="ECO:0007669"/>
    <property type="project" value="UniProtKB-EC"/>
</dbReference>
<keyword evidence="5 8" id="KW-0456">Lyase</keyword>
<comment type="pathway">
    <text evidence="2">One-carbon metabolism; formaldehyde assimilation via RuMP pathway; D-fructose 6-phosphate from D-ribulose 5-phosphate and formaldehyde: step 1/2.</text>
</comment>
<dbReference type="FunFam" id="3.20.20.70:FF:000022">
    <property type="entry name" value="3-keto-L-gulonate-6-phosphate decarboxylase UlaD"/>
    <property type="match status" value="1"/>
</dbReference>
<dbReference type="Proteomes" id="UP000297654">
    <property type="component" value="Unassembled WGS sequence"/>
</dbReference>
<dbReference type="GO" id="GO:0019854">
    <property type="term" value="P:L-ascorbic acid catabolic process"/>
    <property type="evidence" value="ECO:0007669"/>
    <property type="project" value="TreeGrafter"/>
</dbReference>
<keyword evidence="6" id="KW-0119">Carbohydrate metabolism</keyword>
<feature type="domain" description="Orotidine 5'-phosphate decarboxylase" evidence="7">
    <location>
        <begin position="2"/>
        <end position="202"/>
    </location>
</feature>
<evidence type="ECO:0000256" key="6">
    <source>
        <dbReference type="ARBA" id="ARBA00023277"/>
    </source>
</evidence>
<dbReference type="InterPro" id="IPR013785">
    <property type="entry name" value="Aldolase_TIM"/>
</dbReference>
<keyword evidence="9" id="KW-1185">Reference proteome</keyword>
<dbReference type="CDD" id="cd04726">
    <property type="entry name" value="KGPDC_HPS"/>
    <property type="match status" value="1"/>
</dbReference>
<dbReference type="UniPathway" id="UPA00294">
    <property type="reaction ID" value="UER00434"/>
</dbReference>
<dbReference type="SUPFAM" id="SSF51366">
    <property type="entry name" value="Ribulose-phoshate binding barrel"/>
    <property type="match status" value="1"/>
</dbReference>
<sequence>MKLQVAMDLLTIEDALTLAGQVAEYVDIIELGTPLIKAAGLAVVTAVKNAHPDKLVFADMKTMDAGELEADIAFKAGADLVSVLGTADDSTIAGAVKAAKAHNKGIVVDLIGVEDKVTRAKEARTLGAKFVEMHAGLDEQAKPGYDLTGLLRAGEEARVPFSVAGGVNLRTIEAVQRAGAEVAVVGGSIYSAADPAQAAKDLRDAIIGALELQRN</sequence>
<dbReference type="SMART" id="SM00934">
    <property type="entry name" value="OMPdecase"/>
    <property type="match status" value="1"/>
</dbReference>
<evidence type="ECO:0000256" key="3">
    <source>
        <dbReference type="ARBA" id="ARBA00006350"/>
    </source>
</evidence>
<dbReference type="GO" id="GO:0019647">
    <property type="term" value="P:formaldehyde assimilation via ribulose monophosphate cycle"/>
    <property type="evidence" value="ECO:0007669"/>
    <property type="project" value="UniProtKB-UniPathway"/>
</dbReference>
<dbReference type="AlphaFoldDB" id="A0A1H8M304"/>
<dbReference type="GO" id="GO:0033982">
    <property type="term" value="F:3-dehydro-L-gulonate-6-phosphate decarboxylase activity"/>
    <property type="evidence" value="ECO:0007669"/>
    <property type="project" value="TreeGrafter"/>
</dbReference>
<proteinExistence type="inferred from homology"/>
<dbReference type="PANTHER" id="PTHR35039">
    <property type="entry name" value="3-KETO-L-GULONATE-6-PHOSPHATE DECARBOXYLASE SGBH-RELATED"/>
    <property type="match status" value="1"/>
</dbReference>
<evidence type="ECO:0000256" key="5">
    <source>
        <dbReference type="ARBA" id="ARBA00023239"/>
    </source>
</evidence>
<dbReference type="Gene3D" id="3.20.20.70">
    <property type="entry name" value="Aldolase class I"/>
    <property type="match status" value="1"/>
</dbReference>
<evidence type="ECO:0000256" key="4">
    <source>
        <dbReference type="ARBA" id="ARBA00012890"/>
    </source>
</evidence>
<dbReference type="InterPro" id="IPR017553">
    <property type="entry name" value="3-hexulose-6-phosphate_synth"/>
</dbReference>
<name>A0A1H8M304_9MICO</name>
<comment type="catalytic activity">
    <reaction evidence="1">
        <text>D-ribulose 5-phosphate + formaldehyde = D-arabino-hex-3-ulose 6-phosphate</text>
        <dbReference type="Rhea" id="RHEA:25201"/>
        <dbReference type="ChEBI" id="CHEBI:16842"/>
        <dbReference type="ChEBI" id="CHEBI:58121"/>
        <dbReference type="ChEBI" id="CHEBI:58542"/>
        <dbReference type="EC" id="4.1.2.43"/>
    </reaction>
</comment>
<accession>A0A1H8M304</accession>
<organism evidence="8 9">
    <name type="scientific">Cryobacterium luteum</name>
    <dbReference type="NCBI Taxonomy" id="1424661"/>
    <lineage>
        <taxon>Bacteria</taxon>
        <taxon>Bacillati</taxon>
        <taxon>Actinomycetota</taxon>
        <taxon>Actinomycetes</taxon>
        <taxon>Micrococcales</taxon>
        <taxon>Microbacteriaceae</taxon>
        <taxon>Cryobacterium</taxon>
    </lineage>
</organism>
<evidence type="ECO:0000256" key="2">
    <source>
        <dbReference type="ARBA" id="ARBA00005014"/>
    </source>
</evidence>
<evidence type="ECO:0000313" key="9">
    <source>
        <dbReference type="Proteomes" id="UP000297654"/>
    </source>
</evidence>
<evidence type="ECO:0000259" key="7">
    <source>
        <dbReference type="SMART" id="SM00934"/>
    </source>
</evidence>
<dbReference type="InterPro" id="IPR041710">
    <property type="entry name" value="HPS/KGPDC"/>
</dbReference>
<dbReference type="EC" id="4.1.2.43" evidence="4"/>
<dbReference type="EMBL" id="SOFF01000023">
    <property type="protein sequence ID" value="TFB91307.1"/>
    <property type="molecule type" value="Genomic_DNA"/>
</dbReference>
<dbReference type="NCBIfam" id="TIGR03128">
    <property type="entry name" value="RuMP_HxlA"/>
    <property type="match status" value="1"/>
</dbReference>
<reference evidence="8 9" key="1">
    <citation type="submission" date="2019-03" db="EMBL/GenBank/DDBJ databases">
        <title>Genomics of glacier-inhabiting Cryobacterium strains.</title>
        <authorList>
            <person name="Liu Q."/>
            <person name="Xin Y.-H."/>
        </authorList>
    </citation>
    <scope>NUCLEOTIDE SEQUENCE [LARGE SCALE GENOMIC DNA]</scope>
    <source>
        <strain evidence="8 9">Hh15</strain>
    </source>
</reference>
<dbReference type="GO" id="GO:0006207">
    <property type="term" value="P:'de novo' pyrimidine nucleobase biosynthetic process"/>
    <property type="evidence" value="ECO:0007669"/>
    <property type="project" value="InterPro"/>
</dbReference>
<dbReference type="OrthoDB" id="7943715at2"/>
<dbReference type="InterPro" id="IPR001754">
    <property type="entry name" value="OMPdeCOase_dom"/>
</dbReference>
<dbReference type="Pfam" id="PF00215">
    <property type="entry name" value="OMPdecase"/>
    <property type="match status" value="1"/>
</dbReference>
<dbReference type="RefSeq" id="WP_092112824.1">
    <property type="nucleotide sequence ID" value="NZ_FOCN01000036.1"/>
</dbReference>
<gene>
    <name evidence="8" type="primary">hxlA</name>
    <name evidence="8" type="ORF">E3O10_06485</name>
</gene>
<comment type="caution">
    <text evidence="8">The sequence shown here is derived from an EMBL/GenBank/DDBJ whole genome shotgun (WGS) entry which is preliminary data.</text>
</comment>
<dbReference type="GO" id="GO:0004590">
    <property type="term" value="F:orotidine-5'-phosphate decarboxylase activity"/>
    <property type="evidence" value="ECO:0007669"/>
    <property type="project" value="InterPro"/>
</dbReference>
<evidence type="ECO:0000313" key="8">
    <source>
        <dbReference type="EMBL" id="TFB91307.1"/>
    </source>
</evidence>
<dbReference type="InterPro" id="IPR011060">
    <property type="entry name" value="RibuloseP-bd_barrel"/>
</dbReference>
<evidence type="ECO:0000256" key="1">
    <source>
        <dbReference type="ARBA" id="ARBA00000718"/>
    </source>
</evidence>
<protein>
    <recommendedName>
        <fullName evidence="4">3-hexulose-6-phosphate synthase</fullName>
        <ecNumber evidence="4">4.1.2.43</ecNumber>
    </recommendedName>
</protein>
<dbReference type="STRING" id="1424661.SAMN05216281_1366"/>
<dbReference type="PANTHER" id="PTHR35039:SF3">
    <property type="entry name" value="3-KETO-L-GULONATE-6-PHOSPHATE DECARBOXYLASE SGBH-RELATED"/>
    <property type="match status" value="1"/>
</dbReference>